<keyword evidence="3 12" id="KW-0378">Hydrolase</keyword>
<dbReference type="Pfam" id="PF00768">
    <property type="entry name" value="Peptidase_S11"/>
    <property type="match status" value="1"/>
</dbReference>
<feature type="binding site" evidence="8">
    <location>
        <position position="257"/>
    </location>
    <ligand>
        <name>substrate</name>
    </ligand>
</feature>
<evidence type="ECO:0000256" key="10">
    <source>
        <dbReference type="SAM" id="Phobius"/>
    </source>
</evidence>
<dbReference type="PRINTS" id="PR00725">
    <property type="entry name" value="DADACBPTASE1"/>
</dbReference>
<feature type="active site" description="Proton acceptor" evidence="7">
    <location>
        <position position="87"/>
    </location>
</feature>
<feature type="domain" description="Peptidase S11 D-alanyl-D-alanine carboxypeptidase A N-terminal" evidence="11">
    <location>
        <begin position="64"/>
        <end position="287"/>
    </location>
</feature>
<evidence type="ECO:0000256" key="4">
    <source>
        <dbReference type="ARBA" id="ARBA00022960"/>
    </source>
</evidence>
<evidence type="ECO:0000256" key="2">
    <source>
        <dbReference type="ARBA" id="ARBA00022729"/>
    </source>
</evidence>
<evidence type="ECO:0000256" key="6">
    <source>
        <dbReference type="ARBA" id="ARBA00023316"/>
    </source>
</evidence>
<gene>
    <name evidence="12" type="ORF">NCTC13079_00500</name>
</gene>
<dbReference type="GO" id="GO:0009002">
    <property type="term" value="F:serine-type D-Ala-D-Ala carboxypeptidase activity"/>
    <property type="evidence" value="ECO:0007669"/>
    <property type="project" value="UniProtKB-EC"/>
</dbReference>
<keyword evidence="4" id="KW-0133">Cell shape</keyword>
<evidence type="ECO:0000259" key="11">
    <source>
        <dbReference type="Pfam" id="PF00768"/>
    </source>
</evidence>
<dbReference type="SUPFAM" id="SSF56601">
    <property type="entry name" value="beta-lactamase/transpeptidase-like"/>
    <property type="match status" value="1"/>
</dbReference>
<evidence type="ECO:0000313" key="13">
    <source>
        <dbReference type="Proteomes" id="UP000269544"/>
    </source>
</evidence>
<organism evidence="12 13">
    <name type="scientific">Aedoeadaptatus ivorii</name>
    <dbReference type="NCBI Taxonomy" id="54006"/>
    <lineage>
        <taxon>Bacteria</taxon>
        <taxon>Bacillati</taxon>
        <taxon>Bacillota</taxon>
        <taxon>Tissierellia</taxon>
        <taxon>Tissierellales</taxon>
        <taxon>Peptoniphilaceae</taxon>
        <taxon>Aedoeadaptatus</taxon>
    </lineage>
</organism>
<feature type="active site" evidence="7">
    <location>
        <position position="144"/>
    </location>
</feature>
<keyword evidence="5" id="KW-0573">Peptidoglycan synthesis</keyword>
<keyword evidence="6" id="KW-0961">Cell wall biogenesis/degradation</keyword>
<dbReference type="InterPro" id="IPR018044">
    <property type="entry name" value="Peptidase_S11"/>
</dbReference>
<evidence type="ECO:0000256" key="1">
    <source>
        <dbReference type="ARBA" id="ARBA00007164"/>
    </source>
</evidence>
<dbReference type="EMBL" id="LR134523">
    <property type="protein sequence ID" value="VEJ35086.1"/>
    <property type="molecule type" value="Genomic_DNA"/>
</dbReference>
<dbReference type="KEGG" id="piv:NCTC13079_00500"/>
<dbReference type="InterPro" id="IPR012338">
    <property type="entry name" value="Beta-lactam/transpept-like"/>
</dbReference>
<accession>A0A3S4Z3C2</accession>
<feature type="active site" description="Acyl-ester intermediate" evidence="7">
    <location>
        <position position="84"/>
    </location>
</feature>
<protein>
    <submittedName>
        <fullName evidence="12">D-alanyl-D-alanine carboxypeptidase</fullName>
        <ecNumber evidence="12">3.4.16.4</ecNumber>
    </submittedName>
</protein>
<evidence type="ECO:0000256" key="9">
    <source>
        <dbReference type="RuleBase" id="RU004016"/>
    </source>
</evidence>
<dbReference type="Proteomes" id="UP000269544">
    <property type="component" value="Chromosome"/>
</dbReference>
<dbReference type="GO" id="GO:0008360">
    <property type="term" value="P:regulation of cell shape"/>
    <property type="evidence" value="ECO:0007669"/>
    <property type="project" value="UniProtKB-KW"/>
</dbReference>
<sequence>MEYTDQQIKRDSGEKMPPRKTTRLLPVALLLFLLMQAWLIVGFGALDWLDGLGPLHCKYVYVWDRAEKVAIYDRKSDVRVSPASLTKMITVYTALDMGIDKDAVVQVDRAVYDDMFVKNASMAGFAPGEALHARDLLYGALLASGGEATGSLAKYICNDESAFCAEMNRRIADFGIRNTHFTNVGGFDEAGQYSTAKDMAMFLDKALVNGDFRTIFTKKRYLSFSTADHPKGVAFESTVLGKDRRWKKECGTLLGGKSGTTIDAGECWASLCEKGGKEYIVVVMGAPLKDVSNKTDRPLEDTMKIMASIDLK</sequence>
<dbReference type="OrthoDB" id="9791132at2"/>
<dbReference type="Gene3D" id="3.40.710.10">
    <property type="entry name" value="DD-peptidase/beta-lactamase superfamily"/>
    <property type="match status" value="1"/>
</dbReference>
<reference evidence="12 13" key="1">
    <citation type="submission" date="2018-12" db="EMBL/GenBank/DDBJ databases">
        <authorList>
            <consortium name="Pathogen Informatics"/>
        </authorList>
    </citation>
    <scope>NUCLEOTIDE SEQUENCE [LARGE SCALE GENOMIC DNA]</scope>
    <source>
        <strain evidence="12 13">NCTC13079</strain>
    </source>
</reference>
<evidence type="ECO:0000256" key="5">
    <source>
        <dbReference type="ARBA" id="ARBA00022984"/>
    </source>
</evidence>
<evidence type="ECO:0000256" key="8">
    <source>
        <dbReference type="PIRSR" id="PIRSR618044-2"/>
    </source>
</evidence>
<dbReference type="GO" id="GO:0071555">
    <property type="term" value="P:cell wall organization"/>
    <property type="evidence" value="ECO:0007669"/>
    <property type="project" value="UniProtKB-KW"/>
</dbReference>
<dbReference type="AlphaFoldDB" id="A0A3S4Z3C2"/>
<dbReference type="GO" id="GO:0009252">
    <property type="term" value="P:peptidoglycan biosynthetic process"/>
    <property type="evidence" value="ECO:0007669"/>
    <property type="project" value="UniProtKB-KW"/>
</dbReference>
<keyword evidence="12" id="KW-0645">Protease</keyword>
<proteinExistence type="inferred from homology"/>
<keyword evidence="10" id="KW-0472">Membrane</keyword>
<name>A0A3S4Z3C2_9FIRM</name>
<evidence type="ECO:0000256" key="7">
    <source>
        <dbReference type="PIRSR" id="PIRSR618044-1"/>
    </source>
</evidence>
<keyword evidence="10" id="KW-1133">Transmembrane helix</keyword>
<dbReference type="EC" id="3.4.16.4" evidence="12"/>
<keyword evidence="10" id="KW-0812">Transmembrane</keyword>
<keyword evidence="12" id="KW-0121">Carboxypeptidase</keyword>
<keyword evidence="13" id="KW-1185">Reference proteome</keyword>
<feature type="transmembrane region" description="Helical" evidence="10">
    <location>
        <begin position="24"/>
        <end position="49"/>
    </location>
</feature>
<keyword evidence="2" id="KW-0732">Signal</keyword>
<dbReference type="InterPro" id="IPR001967">
    <property type="entry name" value="Peptidase_S11_N"/>
</dbReference>
<dbReference type="RefSeq" id="WP_126464924.1">
    <property type="nucleotide sequence ID" value="NZ_LR134523.1"/>
</dbReference>
<dbReference type="GO" id="GO:0006508">
    <property type="term" value="P:proteolysis"/>
    <property type="evidence" value="ECO:0007669"/>
    <property type="project" value="InterPro"/>
</dbReference>
<evidence type="ECO:0000313" key="12">
    <source>
        <dbReference type="EMBL" id="VEJ35086.1"/>
    </source>
</evidence>
<comment type="similarity">
    <text evidence="1 9">Belongs to the peptidase S11 family.</text>
</comment>
<evidence type="ECO:0000256" key="3">
    <source>
        <dbReference type="ARBA" id="ARBA00022801"/>
    </source>
</evidence>